<protein>
    <submittedName>
        <fullName evidence="1">Uncharacterized protein</fullName>
    </submittedName>
</protein>
<sequence>MFRSINLLLIATFAFAGCDRIEVLESQVAALEETTSALQQASDQTSESVGRNTRRISDLETQLAGNTLFFVNANQTNDWFDVYANQSGRDLRVNIQMVCKDRTSRCLQLESQTSIRVLGILVDENERVNEFPVVENTVVVDTGPLDLSAVGAVRELVVPKGFRVIARTDVRGVRLRVFLTR</sequence>
<name>A0ABY1PDS8_9RHOB</name>
<evidence type="ECO:0000313" key="2">
    <source>
        <dbReference type="Proteomes" id="UP001157961"/>
    </source>
</evidence>
<organism evidence="1 2">
    <name type="scientific">Shimia sagamensis</name>
    <dbReference type="NCBI Taxonomy" id="1566352"/>
    <lineage>
        <taxon>Bacteria</taxon>
        <taxon>Pseudomonadati</taxon>
        <taxon>Pseudomonadota</taxon>
        <taxon>Alphaproteobacteria</taxon>
        <taxon>Rhodobacterales</taxon>
        <taxon>Roseobacteraceae</taxon>
    </lineage>
</organism>
<keyword evidence="2" id="KW-1185">Reference proteome</keyword>
<dbReference type="PROSITE" id="PS51257">
    <property type="entry name" value="PROKAR_LIPOPROTEIN"/>
    <property type="match status" value="1"/>
</dbReference>
<dbReference type="Proteomes" id="UP001157961">
    <property type="component" value="Unassembled WGS sequence"/>
</dbReference>
<dbReference type="RefSeq" id="WP_283427330.1">
    <property type="nucleotide sequence ID" value="NZ_FXTY01000008.1"/>
</dbReference>
<accession>A0ABY1PDS8</accession>
<comment type="caution">
    <text evidence="1">The sequence shown here is derived from an EMBL/GenBank/DDBJ whole genome shotgun (WGS) entry which is preliminary data.</text>
</comment>
<dbReference type="EMBL" id="FXTY01000008">
    <property type="protein sequence ID" value="SMP31622.1"/>
    <property type="molecule type" value="Genomic_DNA"/>
</dbReference>
<gene>
    <name evidence="1" type="ORF">SAMN06265373_10821</name>
</gene>
<reference evidence="1 2" key="1">
    <citation type="submission" date="2017-05" db="EMBL/GenBank/DDBJ databases">
        <authorList>
            <person name="Varghese N."/>
            <person name="Submissions S."/>
        </authorList>
    </citation>
    <scope>NUCLEOTIDE SEQUENCE [LARGE SCALE GENOMIC DNA]</scope>
    <source>
        <strain evidence="1 2">DSM 29734</strain>
    </source>
</reference>
<proteinExistence type="predicted"/>
<evidence type="ECO:0000313" key="1">
    <source>
        <dbReference type="EMBL" id="SMP31622.1"/>
    </source>
</evidence>